<keyword evidence="6" id="KW-0460">Magnesium</keyword>
<comment type="similarity">
    <text evidence="2">Belongs to the ComB family.</text>
</comment>
<organism evidence="8 9">
    <name type="scientific">Sulfobacillus benefaciens</name>
    <dbReference type="NCBI Taxonomy" id="453960"/>
    <lineage>
        <taxon>Bacteria</taxon>
        <taxon>Bacillati</taxon>
        <taxon>Bacillota</taxon>
        <taxon>Clostridia</taxon>
        <taxon>Eubacteriales</taxon>
        <taxon>Clostridiales Family XVII. Incertae Sedis</taxon>
        <taxon>Sulfobacillus</taxon>
    </lineage>
</organism>
<accession>A0A2T2WSU1</accession>
<dbReference type="EC" id="3.1.3.71" evidence="3"/>
<gene>
    <name evidence="8" type="ORF">C7B43_17155</name>
</gene>
<evidence type="ECO:0000256" key="4">
    <source>
        <dbReference type="ARBA" id="ARBA00021948"/>
    </source>
</evidence>
<dbReference type="Gene3D" id="3.90.1560.10">
    <property type="entry name" value="ComB-like"/>
    <property type="match status" value="1"/>
</dbReference>
<dbReference type="AlphaFoldDB" id="A0A2T2WSU1"/>
<dbReference type="InterPro" id="IPR036702">
    <property type="entry name" value="ComB-like_sf"/>
</dbReference>
<comment type="catalytic activity">
    <reaction evidence="7">
        <text>(2R)-O-phospho-3-sulfolactate + H2O = (2R)-3-sulfolactate + phosphate</text>
        <dbReference type="Rhea" id="RHEA:23416"/>
        <dbReference type="ChEBI" id="CHEBI:15377"/>
        <dbReference type="ChEBI" id="CHEBI:15597"/>
        <dbReference type="ChEBI" id="CHEBI:43474"/>
        <dbReference type="ChEBI" id="CHEBI:58738"/>
        <dbReference type="EC" id="3.1.3.71"/>
    </reaction>
</comment>
<reference evidence="8 9" key="1">
    <citation type="journal article" date="2014" name="BMC Genomics">
        <title>Comparison of environmental and isolate Sulfobacillus genomes reveals diverse carbon, sulfur, nitrogen, and hydrogen metabolisms.</title>
        <authorList>
            <person name="Justice N.B."/>
            <person name="Norman A."/>
            <person name="Brown C.T."/>
            <person name="Singh A."/>
            <person name="Thomas B.C."/>
            <person name="Banfield J.F."/>
        </authorList>
    </citation>
    <scope>NUCLEOTIDE SEQUENCE [LARGE SCALE GENOMIC DNA]</scope>
    <source>
        <strain evidence="8">AMDSBA1</strain>
    </source>
</reference>
<evidence type="ECO:0000256" key="6">
    <source>
        <dbReference type="ARBA" id="ARBA00022842"/>
    </source>
</evidence>
<dbReference type="EMBL" id="PXYT01000057">
    <property type="protein sequence ID" value="PSR25309.1"/>
    <property type="molecule type" value="Genomic_DNA"/>
</dbReference>
<comment type="caution">
    <text evidence="8">The sequence shown here is derived from an EMBL/GenBank/DDBJ whole genome shotgun (WGS) entry which is preliminary data.</text>
</comment>
<dbReference type="Proteomes" id="UP000242699">
    <property type="component" value="Unassembled WGS sequence"/>
</dbReference>
<protein>
    <recommendedName>
        <fullName evidence="4">Probable 2-phosphosulfolactate phosphatase</fullName>
        <ecNumber evidence="3">3.1.3.71</ecNumber>
    </recommendedName>
</protein>
<dbReference type="InterPro" id="IPR005238">
    <property type="entry name" value="ComB-like"/>
</dbReference>
<name>A0A2T2WSU1_9FIRM</name>
<dbReference type="GO" id="GO:0050545">
    <property type="term" value="F:sulfopyruvate decarboxylase activity"/>
    <property type="evidence" value="ECO:0007669"/>
    <property type="project" value="TreeGrafter"/>
</dbReference>
<evidence type="ECO:0000256" key="3">
    <source>
        <dbReference type="ARBA" id="ARBA00012953"/>
    </source>
</evidence>
<evidence type="ECO:0000256" key="7">
    <source>
        <dbReference type="ARBA" id="ARBA00033711"/>
    </source>
</evidence>
<evidence type="ECO:0000313" key="9">
    <source>
        <dbReference type="Proteomes" id="UP000242699"/>
    </source>
</evidence>
<proteinExistence type="inferred from homology"/>
<dbReference type="GO" id="GO:0050532">
    <property type="term" value="F:2-phosphosulfolactate phosphatase activity"/>
    <property type="evidence" value="ECO:0007669"/>
    <property type="project" value="UniProtKB-EC"/>
</dbReference>
<keyword evidence="5 8" id="KW-0378">Hydrolase</keyword>
<dbReference type="Pfam" id="PF04029">
    <property type="entry name" value="2-ph_phosp"/>
    <property type="match status" value="1"/>
</dbReference>
<evidence type="ECO:0000256" key="2">
    <source>
        <dbReference type="ARBA" id="ARBA00009997"/>
    </source>
</evidence>
<dbReference type="SUPFAM" id="SSF142823">
    <property type="entry name" value="ComB-like"/>
    <property type="match status" value="1"/>
</dbReference>
<evidence type="ECO:0000256" key="5">
    <source>
        <dbReference type="ARBA" id="ARBA00022801"/>
    </source>
</evidence>
<dbReference type="PANTHER" id="PTHR37311:SF1">
    <property type="entry name" value="2-PHOSPHOSULFOLACTATE PHOSPHATASE-RELATED"/>
    <property type="match status" value="1"/>
</dbReference>
<dbReference type="GO" id="GO:0000287">
    <property type="term" value="F:magnesium ion binding"/>
    <property type="evidence" value="ECO:0007669"/>
    <property type="project" value="InterPro"/>
</dbReference>
<dbReference type="PANTHER" id="PTHR37311">
    <property type="entry name" value="2-PHOSPHOSULFOLACTATE PHOSPHATASE-RELATED"/>
    <property type="match status" value="1"/>
</dbReference>
<evidence type="ECO:0000313" key="8">
    <source>
        <dbReference type="EMBL" id="PSR25309.1"/>
    </source>
</evidence>
<comment type="cofactor">
    <cofactor evidence="1">
        <name>Mg(2+)</name>
        <dbReference type="ChEBI" id="CHEBI:18420"/>
    </cofactor>
</comment>
<sequence length="245" mass="26050">MSQVDVFAQTSYGIRLEWGTEGVRRLAPCSQVVVIVDVLSFTTCVDVAVSRDAVVFPYRYKDDSAIEFAQSVGALLAGKRGQAPSLSPDSLLSLAPHSRLVLPSPNGSTCTIIARESQVPVLAGCLRNAQAISEFIHRQYSGAAVAVIACGEQWPSGMLRPAIEDFIGAGAILSQFDPAELSPEAKMAAGAYEQMRSDMPAVLAECSSGRELAALGFPEDVARASELNASLTVPIFEDGTYHQAR</sequence>
<evidence type="ECO:0000256" key="1">
    <source>
        <dbReference type="ARBA" id="ARBA00001946"/>
    </source>
</evidence>